<dbReference type="InterPro" id="IPR029510">
    <property type="entry name" value="Ald_DH_CS_GLU"/>
</dbReference>
<evidence type="ECO:0000256" key="1">
    <source>
        <dbReference type="ARBA" id="ARBA00009986"/>
    </source>
</evidence>
<feature type="domain" description="Aldehyde dehydrogenase" evidence="5">
    <location>
        <begin position="16"/>
        <end position="472"/>
    </location>
</feature>
<dbReference type="InterPro" id="IPR016162">
    <property type="entry name" value="Ald_DH_N"/>
</dbReference>
<dbReference type="PANTHER" id="PTHR42804:SF1">
    <property type="entry name" value="ALDEHYDE DEHYDROGENASE-RELATED"/>
    <property type="match status" value="1"/>
</dbReference>
<organism evidence="6 7">
    <name type="scientific">Ammonicoccus fulvus</name>
    <dbReference type="NCBI Taxonomy" id="3138240"/>
    <lineage>
        <taxon>Bacteria</taxon>
        <taxon>Bacillati</taxon>
        <taxon>Actinomycetota</taxon>
        <taxon>Actinomycetes</taxon>
        <taxon>Propionibacteriales</taxon>
        <taxon>Propionibacteriaceae</taxon>
        <taxon>Ammonicoccus</taxon>
    </lineage>
</organism>
<evidence type="ECO:0000256" key="4">
    <source>
        <dbReference type="RuleBase" id="RU003345"/>
    </source>
</evidence>
<dbReference type="InterPro" id="IPR015590">
    <property type="entry name" value="Aldehyde_DH_dom"/>
</dbReference>
<dbReference type="RefSeq" id="WP_425307513.1">
    <property type="nucleotide sequence ID" value="NZ_CP154795.1"/>
</dbReference>
<dbReference type="InterPro" id="IPR016161">
    <property type="entry name" value="Ald_DH/histidinol_DH"/>
</dbReference>
<protein>
    <submittedName>
        <fullName evidence="6">Aldehyde dehydrogenase family protein</fullName>
    </submittedName>
</protein>
<dbReference type="Gene3D" id="3.40.309.10">
    <property type="entry name" value="Aldehyde Dehydrogenase, Chain A, domain 2"/>
    <property type="match status" value="1"/>
</dbReference>
<evidence type="ECO:0000256" key="3">
    <source>
        <dbReference type="PROSITE-ProRule" id="PRU10007"/>
    </source>
</evidence>
<dbReference type="PROSITE" id="PS00687">
    <property type="entry name" value="ALDEHYDE_DEHYDR_GLU"/>
    <property type="match status" value="1"/>
</dbReference>
<sequence>MKHYDQLSANFINGEWVESAGTESIAVINPATGEEFGHFIESTPEEVAQSLAAARAAQPAWGAAPLEDRITVIENFATLVEANMEELARMRTSALGAPFASSLTLSNSLDLLRMYVESVRKVEFRQVRSDSFGTAIVERRPVGVVAGIVPWNVPVRNEIKKLIPALITGNAVVLKASPQSPFVGAALVDLLTEAGVPAGVVGLVSGGAKVGEAMVTDPNTDKIAFTGSTAAGRRIAELAGPLLKRVQLELGGKSAAIVLPDADLQTVVDSMMIFGYANSGQICASLSRLILPEERHDEIVEALKERIAAFRPGDPYDSNANLGPVISSHHRDWVDQLVKDTVAAGATAETGGAPALDAGPGWFYQPTLLTGVRPGMRSFDEEIFGPVLSVIRYAGEDEAVEIANNSEYGLHGAVFGADAAEAYRVGRRIHTGTLAVNSFDVPLSAPFGGVKCSGLGRENGVEGFDEYLEYHTYKFPNEETARAVVHI</sequence>
<keyword evidence="7" id="KW-1185">Reference proteome</keyword>
<evidence type="ECO:0000313" key="7">
    <source>
        <dbReference type="Proteomes" id="UP001442841"/>
    </source>
</evidence>
<dbReference type="InterPro" id="IPR016163">
    <property type="entry name" value="Ald_DH_C"/>
</dbReference>
<dbReference type="Pfam" id="PF00171">
    <property type="entry name" value="Aldedh"/>
    <property type="match status" value="1"/>
</dbReference>
<dbReference type="PANTHER" id="PTHR42804">
    <property type="entry name" value="ALDEHYDE DEHYDROGENASE"/>
    <property type="match status" value="1"/>
</dbReference>
<dbReference type="EMBL" id="CP154795">
    <property type="protein sequence ID" value="XAN06074.1"/>
    <property type="molecule type" value="Genomic_DNA"/>
</dbReference>
<accession>A0ABZ3FJ89</accession>
<reference evidence="6 7" key="1">
    <citation type="submission" date="2024-04" db="EMBL/GenBank/DDBJ databases">
        <title>Isolation of an actinomycete strain from pig manure.</title>
        <authorList>
            <person name="Gong T."/>
            <person name="Yu Z."/>
            <person name="An M."/>
            <person name="Wei C."/>
            <person name="Yang W."/>
            <person name="Liu L."/>
        </authorList>
    </citation>
    <scope>NUCLEOTIDE SEQUENCE [LARGE SCALE GENOMIC DNA]</scope>
    <source>
        <strain evidence="6 7">ZF39</strain>
    </source>
</reference>
<dbReference type="Gene3D" id="3.40.605.10">
    <property type="entry name" value="Aldehyde Dehydrogenase, Chain A, domain 1"/>
    <property type="match status" value="1"/>
</dbReference>
<evidence type="ECO:0000259" key="5">
    <source>
        <dbReference type="Pfam" id="PF00171"/>
    </source>
</evidence>
<keyword evidence="2 4" id="KW-0560">Oxidoreductase</keyword>
<name>A0ABZ3FJ89_9ACTN</name>
<comment type="similarity">
    <text evidence="1 4">Belongs to the aldehyde dehydrogenase family.</text>
</comment>
<evidence type="ECO:0000313" key="6">
    <source>
        <dbReference type="EMBL" id="XAN06074.1"/>
    </source>
</evidence>
<proteinExistence type="inferred from homology"/>
<feature type="active site" evidence="3">
    <location>
        <position position="249"/>
    </location>
</feature>
<gene>
    <name evidence="6" type="ORF">AADG42_01700</name>
</gene>
<evidence type="ECO:0000256" key="2">
    <source>
        <dbReference type="ARBA" id="ARBA00023002"/>
    </source>
</evidence>
<dbReference type="SUPFAM" id="SSF53720">
    <property type="entry name" value="ALDH-like"/>
    <property type="match status" value="1"/>
</dbReference>
<dbReference type="Proteomes" id="UP001442841">
    <property type="component" value="Chromosome"/>
</dbReference>